<dbReference type="Proteomes" id="UP000600449">
    <property type="component" value="Unassembled WGS sequence"/>
</dbReference>
<dbReference type="Gene3D" id="3.90.230.10">
    <property type="entry name" value="Creatinase/methionine aminopeptidase superfamily"/>
    <property type="match status" value="1"/>
</dbReference>
<dbReference type="PANTHER" id="PTHR46112">
    <property type="entry name" value="AMINOPEPTIDASE"/>
    <property type="match status" value="1"/>
</dbReference>
<dbReference type="EMBL" id="BMMF01000019">
    <property type="protein sequence ID" value="GGK54169.1"/>
    <property type="molecule type" value="Genomic_DNA"/>
</dbReference>
<dbReference type="SUPFAM" id="SSF55920">
    <property type="entry name" value="Creatinase/aminopeptidase"/>
    <property type="match status" value="1"/>
</dbReference>
<keyword evidence="3" id="KW-0378">Hydrolase</keyword>
<dbReference type="InterPro" id="IPR029149">
    <property type="entry name" value="Creatin/AminoP/Spt16_N"/>
</dbReference>
<name>A0A917VA61_9HYPH</name>
<dbReference type="PANTHER" id="PTHR46112:SF3">
    <property type="entry name" value="AMINOPEPTIDASE YPDF"/>
    <property type="match status" value="1"/>
</dbReference>
<dbReference type="InterPro" id="IPR036005">
    <property type="entry name" value="Creatinase/aminopeptidase-like"/>
</dbReference>
<evidence type="ECO:0000259" key="7">
    <source>
        <dbReference type="Pfam" id="PF01321"/>
    </source>
</evidence>
<sequence length="373" mass="39318">MAASAQSAPTRIARLREVMAGQGIDLVALAPGAHMHWILGWHPHPDERPTLLLVGREAASVLVPSVNSEDFRAQIARAGADLPCFPWRDEDGPVAALDEALAACGAKPGCTLSLDETARADAALTLLRALRLSDCRFAGETVGALRARKDEGEIAALRRSAAVADAALEAGFAAMRPGMTEREVARVIRETFAANGVSTSFTLVASGPNGAYPHHATGDRRIEEGDAIVIDLGGALHHFASDMTRMAVIGEGPEGYDAVHAVVEEAVQAAMAAARPGVPAKAVDDAARGVIARAGYGEYFVHRTGHGLGLEVHEPPYLTATSETILEAGMVFSIEPGIYLPGRFGIRLEDIVVLEEAEPRVLSALPRTARRIG</sequence>
<dbReference type="InterPro" id="IPR050659">
    <property type="entry name" value="Peptidase_M24B"/>
</dbReference>
<dbReference type="InterPro" id="IPR001131">
    <property type="entry name" value="Peptidase_M24B_aminopep-P_CS"/>
</dbReference>
<dbReference type="Pfam" id="PF01321">
    <property type="entry name" value="Creatinase_N"/>
    <property type="match status" value="1"/>
</dbReference>
<dbReference type="Pfam" id="PF00557">
    <property type="entry name" value="Peptidase_M24"/>
    <property type="match status" value="1"/>
</dbReference>
<evidence type="ECO:0000313" key="8">
    <source>
        <dbReference type="EMBL" id="GGK54169.1"/>
    </source>
</evidence>
<dbReference type="GO" id="GO:0008237">
    <property type="term" value="F:metallopeptidase activity"/>
    <property type="evidence" value="ECO:0007669"/>
    <property type="project" value="UniProtKB-KW"/>
</dbReference>
<evidence type="ECO:0000259" key="6">
    <source>
        <dbReference type="Pfam" id="PF00557"/>
    </source>
</evidence>
<evidence type="ECO:0000256" key="1">
    <source>
        <dbReference type="ARBA" id="ARBA00022670"/>
    </source>
</evidence>
<dbReference type="SUPFAM" id="SSF53092">
    <property type="entry name" value="Creatinase/prolidase N-terminal domain"/>
    <property type="match status" value="1"/>
</dbReference>
<dbReference type="Gene3D" id="3.40.350.10">
    <property type="entry name" value="Creatinase/prolidase N-terminal domain"/>
    <property type="match status" value="1"/>
</dbReference>
<organism evidence="8 9">
    <name type="scientific">Salinarimonas ramus</name>
    <dbReference type="NCBI Taxonomy" id="690164"/>
    <lineage>
        <taxon>Bacteria</taxon>
        <taxon>Pseudomonadati</taxon>
        <taxon>Pseudomonadota</taxon>
        <taxon>Alphaproteobacteria</taxon>
        <taxon>Hyphomicrobiales</taxon>
        <taxon>Salinarimonadaceae</taxon>
        <taxon>Salinarimonas</taxon>
    </lineage>
</organism>
<proteinExistence type="inferred from homology"/>
<keyword evidence="1" id="KW-0645">Protease</keyword>
<dbReference type="GO" id="GO:0046872">
    <property type="term" value="F:metal ion binding"/>
    <property type="evidence" value="ECO:0007669"/>
    <property type="project" value="UniProtKB-KW"/>
</dbReference>
<dbReference type="GO" id="GO:0006508">
    <property type="term" value="P:proteolysis"/>
    <property type="evidence" value="ECO:0007669"/>
    <property type="project" value="UniProtKB-KW"/>
</dbReference>
<dbReference type="InterPro" id="IPR000994">
    <property type="entry name" value="Pept_M24"/>
</dbReference>
<comment type="caution">
    <text evidence="8">The sequence shown here is derived from an EMBL/GenBank/DDBJ whole genome shotgun (WGS) entry which is preliminary data.</text>
</comment>
<accession>A0A917VA61</accession>
<evidence type="ECO:0000313" key="9">
    <source>
        <dbReference type="Proteomes" id="UP000600449"/>
    </source>
</evidence>
<gene>
    <name evidence="8" type="primary">pepQ1</name>
    <name evidence="8" type="ORF">GCM10011322_46240</name>
</gene>
<feature type="domain" description="Peptidase M24" evidence="6">
    <location>
        <begin position="156"/>
        <end position="355"/>
    </location>
</feature>
<dbReference type="PROSITE" id="PS00491">
    <property type="entry name" value="PROLINE_PEPTIDASE"/>
    <property type="match status" value="1"/>
</dbReference>
<dbReference type="RefSeq" id="WP_188915654.1">
    <property type="nucleotide sequence ID" value="NZ_BMMF01000019.1"/>
</dbReference>
<keyword evidence="4" id="KW-0482">Metalloprotease</keyword>
<evidence type="ECO:0000256" key="3">
    <source>
        <dbReference type="ARBA" id="ARBA00022801"/>
    </source>
</evidence>
<evidence type="ECO:0000256" key="4">
    <source>
        <dbReference type="ARBA" id="ARBA00023049"/>
    </source>
</evidence>
<evidence type="ECO:0000256" key="5">
    <source>
        <dbReference type="RuleBase" id="RU000590"/>
    </source>
</evidence>
<comment type="similarity">
    <text evidence="5">Belongs to the peptidase M24B family.</text>
</comment>
<keyword evidence="2 5" id="KW-0479">Metal-binding</keyword>
<keyword evidence="9" id="KW-1185">Reference proteome</keyword>
<evidence type="ECO:0000256" key="2">
    <source>
        <dbReference type="ARBA" id="ARBA00022723"/>
    </source>
</evidence>
<reference evidence="8 9" key="1">
    <citation type="journal article" date="2014" name="Int. J. Syst. Evol. Microbiol.">
        <title>Complete genome sequence of Corynebacterium casei LMG S-19264T (=DSM 44701T), isolated from a smear-ripened cheese.</title>
        <authorList>
            <consortium name="US DOE Joint Genome Institute (JGI-PGF)"/>
            <person name="Walter F."/>
            <person name="Albersmeier A."/>
            <person name="Kalinowski J."/>
            <person name="Ruckert C."/>
        </authorList>
    </citation>
    <scope>NUCLEOTIDE SEQUENCE [LARGE SCALE GENOMIC DNA]</scope>
    <source>
        <strain evidence="8 9">CGMCC 1.9161</strain>
    </source>
</reference>
<dbReference type="InterPro" id="IPR000587">
    <property type="entry name" value="Creatinase_N"/>
</dbReference>
<dbReference type="AlphaFoldDB" id="A0A917VA61"/>
<feature type="domain" description="Creatinase N-terminal" evidence="7">
    <location>
        <begin position="11"/>
        <end position="118"/>
    </location>
</feature>
<protein>
    <submittedName>
        <fullName evidence="8">Peptidase M24</fullName>
    </submittedName>
</protein>